<keyword evidence="9" id="KW-1185">Reference proteome</keyword>
<keyword evidence="5 6" id="KW-0456">Lyase</keyword>
<dbReference type="SUPFAM" id="SSF55620">
    <property type="entry name" value="Tetrahydrobiopterin biosynthesis enzymes-like"/>
    <property type="match status" value="1"/>
</dbReference>
<dbReference type="InterPro" id="IPR006157">
    <property type="entry name" value="FolB_dom"/>
</dbReference>
<dbReference type="PANTHER" id="PTHR42844:SF1">
    <property type="entry name" value="DIHYDRONEOPTERIN ALDOLASE 1-RELATED"/>
    <property type="match status" value="1"/>
</dbReference>
<dbReference type="EMBL" id="JBHUNP010000001">
    <property type="protein sequence ID" value="MFD2649515.1"/>
    <property type="molecule type" value="Genomic_DNA"/>
</dbReference>
<evidence type="ECO:0000256" key="4">
    <source>
        <dbReference type="ARBA" id="ARBA00022909"/>
    </source>
</evidence>
<comment type="pathway">
    <text evidence="2 6">Cofactor biosynthesis; tetrahydrofolate biosynthesis; 2-amino-4-hydroxy-6-hydroxymethyl-7,8-dihydropteridine diphosphate from 7,8-dihydroneopterin triphosphate: step 3/4.</text>
</comment>
<comment type="catalytic activity">
    <reaction evidence="1 6">
        <text>7,8-dihydroneopterin = 6-hydroxymethyl-7,8-dihydropterin + glycolaldehyde</text>
        <dbReference type="Rhea" id="RHEA:10540"/>
        <dbReference type="ChEBI" id="CHEBI:17001"/>
        <dbReference type="ChEBI" id="CHEBI:17071"/>
        <dbReference type="ChEBI" id="CHEBI:44841"/>
        <dbReference type="EC" id="4.1.2.25"/>
    </reaction>
</comment>
<dbReference type="Proteomes" id="UP001597521">
    <property type="component" value="Unassembled WGS sequence"/>
</dbReference>
<dbReference type="PANTHER" id="PTHR42844">
    <property type="entry name" value="DIHYDRONEOPTERIN ALDOLASE 1-RELATED"/>
    <property type="match status" value="1"/>
</dbReference>
<evidence type="ECO:0000256" key="1">
    <source>
        <dbReference type="ARBA" id="ARBA00001353"/>
    </source>
</evidence>
<evidence type="ECO:0000313" key="8">
    <source>
        <dbReference type="EMBL" id="MFD2649515.1"/>
    </source>
</evidence>
<comment type="similarity">
    <text evidence="3 6">Belongs to the DHNA family.</text>
</comment>
<feature type="domain" description="Dihydroneopterin aldolase/epimerase" evidence="7">
    <location>
        <begin position="10"/>
        <end position="123"/>
    </location>
</feature>
<comment type="caution">
    <text evidence="8">The sequence shown here is derived from an EMBL/GenBank/DDBJ whole genome shotgun (WGS) entry which is preliminary data.</text>
</comment>
<dbReference type="CDD" id="cd00534">
    <property type="entry name" value="DHNA_DHNTPE"/>
    <property type="match status" value="1"/>
</dbReference>
<evidence type="ECO:0000256" key="2">
    <source>
        <dbReference type="ARBA" id="ARBA00005013"/>
    </source>
</evidence>
<evidence type="ECO:0000313" key="9">
    <source>
        <dbReference type="Proteomes" id="UP001597521"/>
    </source>
</evidence>
<dbReference type="RefSeq" id="WP_386835078.1">
    <property type="nucleotide sequence ID" value="NZ_JBHUNP010000001.1"/>
</dbReference>
<dbReference type="NCBIfam" id="TIGR00525">
    <property type="entry name" value="folB"/>
    <property type="match status" value="1"/>
</dbReference>
<reference evidence="9" key="1">
    <citation type="journal article" date="2019" name="Int. J. Syst. Evol. Microbiol.">
        <title>The Global Catalogue of Microorganisms (GCM) 10K type strain sequencing project: providing services to taxonomists for standard genome sequencing and annotation.</title>
        <authorList>
            <consortium name="The Broad Institute Genomics Platform"/>
            <consortium name="The Broad Institute Genome Sequencing Center for Infectious Disease"/>
            <person name="Wu L."/>
            <person name="Ma J."/>
        </authorList>
    </citation>
    <scope>NUCLEOTIDE SEQUENCE [LARGE SCALE GENOMIC DNA]</scope>
    <source>
        <strain evidence="9">CCM 7427</strain>
    </source>
</reference>
<name>A0ABW5QPD1_9HYPH</name>
<evidence type="ECO:0000259" key="7">
    <source>
        <dbReference type="SMART" id="SM00905"/>
    </source>
</evidence>
<proteinExistence type="inferred from homology"/>
<dbReference type="SMART" id="SM00905">
    <property type="entry name" value="FolB"/>
    <property type="match status" value="1"/>
</dbReference>
<dbReference type="Pfam" id="PF02152">
    <property type="entry name" value="FolB"/>
    <property type="match status" value="1"/>
</dbReference>
<dbReference type="InterPro" id="IPR043133">
    <property type="entry name" value="GTP-CH-I_C/QueF"/>
</dbReference>
<dbReference type="Gene3D" id="3.30.1130.10">
    <property type="match status" value="1"/>
</dbReference>
<accession>A0ABW5QPD1</accession>
<protein>
    <recommendedName>
        <fullName evidence="6">7,8-dihydroneopterin aldolase</fullName>
        <ecNumber evidence="6">4.1.2.25</ecNumber>
    </recommendedName>
</protein>
<gene>
    <name evidence="8" type="primary">folB</name>
    <name evidence="8" type="ORF">ACFSX5_17145</name>
</gene>
<dbReference type="InterPro" id="IPR006156">
    <property type="entry name" value="Dihydroneopterin_aldolase"/>
</dbReference>
<comment type="function">
    <text evidence="6">Catalyzes the conversion of 7,8-dihydroneopterin to 6-hydroxymethyl-7,8-dihydropterin.</text>
</comment>
<evidence type="ECO:0000256" key="5">
    <source>
        <dbReference type="ARBA" id="ARBA00023239"/>
    </source>
</evidence>
<sequence>MSDAFTGDRIILNDLGFFGYHGVFPEEERLGQRFYVDLELGIDLAQAAATDDLAASVNYGKIYEAVEAAFTGRRMKLIEAVAHNVATALFEAFPPIRWIKVRVRKPEAPIAMVRGYAAVELHRVRGEA</sequence>
<keyword evidence="4 6" id="KW-0289">Folate biosynthesis</keyword>
<dbReference type="GO" id="GO:0004150">
    <property type="term" value="F:dihydroneopterin aldolase activity"/>
    <property type="evidence" value="ECO:0007669"/>
    <property type="project" value="UniProtKB-EC"/>
</dbReference>
<organism evidence="8 9">
    <name type="scientific">Devosia albogilva</name>
    <dbReference type="NCBI Taxonomy" id="429726"/>
    <lineage>
        <taxon>Bacteria</taxon>
        <taxon>Pseudomonadati</taxon>
        <taxon>Pseudomonadota</taxon>
        <taxon>Alphaproteobacteria</taxon>
        <taxon>Hyphomicrobiales</taxon>
        <taxon>Devosiaceae</taxon>
        <taxon>Devosia</taxon>
    </lineage>
</organism>
<dbReference type="EC" id="4.1.2.25" evidence="6"/>
<evidence type="ECO:0000256" key="3">
    <source>
        <dbReference type="ARBA" id="ARBA00005708"/>
    </source>
</evidence>
<dbReference type="NCBIfam" id="TIGR00526">
    <property type="entry name" value="folB_dom"/>
    <property type="match status" value="1"/>
</dbReference>
<evidence type="ECO:0000256" key="6">
    <source>
        <dbReference type="RuleBase" id="RU362079"/>
    </source>
</evidence>